<protein>
    <submittedName>
        <fullName evidence="6">C-type cytochrome</fullName>
    </submittedName>
</protein>
<organism evidence="6 7">
    <name type="scientific">Lentisphaera profundi</name>
    <dbReference type="NCBI Taxonomy" id="1658616"/>
    <lineage>
        <taxon>Bacteria</taxon>
        <taxon>Pseudomonadati</taxon>
        <taxon>Lentisphaerota</taxon>
        <taxon>Lentisphaeria</taxon>
        <taxon>Lentisphaerales</taxon>
        <taxon>Lentisphaeraceae</taxon>
        <taxon>Lentisphaera</taxon>
    </lineage>
</organism>
<dbReference type="Pfam" id="PF00034">
    <property type="entry name" value="Cytochrom_C"/>
    <property type="match status" value="1"/>
</dbReference>
<dbReference type="InterPro" id="IPR016024">
    <property type="entry name" value="ARM-type_fold"/>
</dbReference>
<dbReference type="InterPro" id="IPR009056">
    <property type="entry name" value="Cyt_c-like_dom"/>
</dbReference>
<dbReference type="EMBL" id="CP117811">
    <property type="protein sequence ID" value="WDE95527.1"/>
    <property type="molecule type" value="Genomic_DNA"/>
</dbReference>
<dbReference type="RefSeq" id="WP_274149156.1">
    <property type="nucleotide sequence ID" value="NZ_CP117811.1"/>
</dbReference>
<dbReference type="Pfam" id="PF23500">
    <property type="entry name" value="DUF7133"/>
    <property type="match status" value="1"/>
</dbReference>
<keyword evidence="7" id="KW-1185">Reference proteome</keyword>
<dbReference type="PROSITE" id="PS51007">
    <property type="entry name" value="CYTC"/>
    <property type="match status" value="1"/>
</dbReference>
<keyword evidence="3 4" id="KW-0408">Iron</keyword>
<evidence type="ECO:0000313" key="6">
    <source>
        <dbReference type="EMBL" id="WDE95527.1"/>
    </source>
</evidence>
<dbReference type="SUPFAM" id="SSF48371">
    <property type="entry name" value="ARM repeat"/>
    <property type="match status" value="1"/>
</dbReference>
<dbReference type="PANTHER" id="PTHR33546">
    <property type="entry name" value="LARGE, MULTIFUNCTIONAL SECRETED PROTEIN-RELATED"/>
    <property type="match status" value="1"/>
</dbReference>
<proteinExistence type="predicted"/>
<dbReference type="Gene3D" id="2.120.10.30">
    <property type="entry name" value="TolB, C-terminal domain"/>
    <property type="match status" value="1"/>
</dbReference>
<dbReference type="Proteomes" id="UP001214250">
    <property type="component" value="Chromosome 1"/>
</dbReference>
<evidence type="ECO:0000259" key="5">
    <source>
        <dbReference type="PROSITE" id="PS51007"/>
    </source>
</evidence>
<feature type="domain" description="Cytochrome c" evidence="5">
    <location>
        <begin position="616"/>
        <end position="712"/>
    </location>
</feature>
<dbReference type="SUPFAM" id="SSF50952">
    <property type="entry name" value="Soluble quinoprotein glucose dehydrogenase"/>
    <property type="match status" value="1"/>
</dbReference>
<keyword evidence="1 4" id="KW-0349">Heme</keyword>
<keyword evidence="2 4" id="KW-0479">Metal-binding</keyword>
<dbReference type="InterPro" id="IPR011042">
    <property type="entry name" value="6-blade_b-propeller_TolB-like"/>
</dbReference>
<evidence type="ECO:0000313" key="7">
    <source>
        <dbReference type="Proteomes" id="UP001214250"/>
    </source>
</evidence>
<evidence type="ECO:0000256" key="3">
    <source>
        <dbReference type="ARBA" id="ARBA00023004"/>
    </source>
</evidence>
<dbReference type="InterPro" id="IPR013428">
    <property type="entry name" value="Membrane-bound_put_N"/>
</dbReference>
<gene>
    <name evidence="6" type="ORF">PQO03_07320</name>
</gene>
<dbReference type="InterPro" id="IPR011989">
    <property type="entry name" value="ARM-like"/>
</dbReference>
<evidence type="ECO:0000256" key="2">
    <source>
        <dbReference type="ARBA" id="ARBA00022723"/>
    </source>
</evidence>
<accession>A0ABY7VPA7</accession>
<dbReference type="InterPro" id="IPR011041">
    <property type="entry name" value="Quinoprot_gluc/sorb_DH_b-prop"/>
</dbReference>
<dbReference type="NCBIfam" id="TIGR02604">
    <property type="entry name" value="Piru_Ver_Nterm"/>
    <property type="match status" value="1"/>
</dbReference>
<dbReference type="InterPro" id="IPR055557">
    <property type="entry name" value="DUF7133"/>
</dbReference>
<evidence type="ECO:0000256" key="4">
    <source>
        <dbReference type="PROSITE-ProRule" id="PRU00433"/>
    </source>
</evidence>
<dbReference type="Gene3D" id="1.25.10.10">
    <property type="entry name" value="Leucine-rich Repeat Variant"/>
    <property type="match status" value="1"/>
</dbReference>
<dbReference type="PANTHER" id="PTHR33546:SF1">
    <property type="entry name" value="LARGE, MULTIFUNCTIONAL SECRETED PROTEIN"/>
    <property type="match status" value="1"/>
</dbReference>
<dbReference type="Gene3D" id="1.10.760.10">
    <property type="entry name" value="Cytochrome c-like domain"/>
    <property type="match status" value="1"/>
</dbReference>
<evidence type="ECO:0000256" key="1">
    <source>
        <dbReference type="ARBA" id="ARBA00022617"/>
    </source>
</evidence>
<sequence length="744" mass="82501">MIDPIAADKIPAAPVLDIDKALASFKVQEGFELEVVASEPQVFNPVTMVFDADGRMWICEMNTYMPNVDGTEEEVAKSKIVILEDSNGDGKVDKRTEFLNDITLPRAIAFVPGGILYADNTQLFFVEVLPGLKAGKRELVDKDYAKGGSVEHKPNTMLFALDNWYYNSKSSSSYRALPLVAKLPKNSKEIYKNQFFKLVKRTTENRGQWGLTMDDYGRLYHNGNSSAVTGEYLRPGSLLKNPAYRAKMGVSRIGGNAIYPIRMNPGINRGYMKGMLHADGKLKNFTAASGSLVYRGDQFPEKYYGMALTPEPAGNLISARFIQEKEGSLAGKEIYNKQELLASTDERFRPVNLYTAADGSIYILDIYHGILQHRVFVTSYLRKQILSRGLDKGNNERGRIYRLRSTQNKLSKTAKLSGLSASQLVSYLLHPSGLVRDTARQQLVFKQDKIAVPAIVKVVGTSEDPRLIINALWTLEGLGAVSPSVVRIALKNDNVKVRVNALAVAEFMNEADRQAMRSELIAFAKQANYEEALQLLLISSDFFAGDDFKTVAELANKFKGKKYVTEALMSGLGSNYKDFTAYASLLKDKKAKSTYAQLGKKKVQSNYAKLSKADKALFNHGKELFFGHANCFGCHGPDAEGLPNMGPPLVKSEWVNGSQERLIKVMLHGLYGPITVNKKKYNTPMPMPGLGANPMFKDKDIAGIATYIRNHFGNKSGAISEKTIQKVRMATKKQSTPYPVSELQ</sequence>
<dbReference type="InterPro" id="IPR036909">
    <property type="entry name" value="Cyt_c-like_dom_sf"/>
</dbReference>
<reference evidence="6 7" key="1">
    <citation type="submission" date="2023-02" db="EMBL/GenBank/DDBJ databases">
        <title>Genome sequence of Lentisphaera profundi SAORIC-696.</title>
        <authorList>
            <person name="Kim e."/>
            <person name="Cho J.-C."/>
            <person name="Choi A."/>
            <person name="Kang I."/>
        </authorList>
    </citation>
    <scope>NUCLEOTIDE SEQUENCE [LARGE SCALE GENOMIC DNA]</scope>
    <source>
        <strain evidence="6 7">SAORIC-696</strain>
    </source>
</reference>
<name>A0ABY7VPA7_9BACT</name>
<dbReference type="SUPFAM" id="SSF46626">
    <property type="entry name" value="Cytochrome c"/>
    <property type="match status" value="1"/>
</dbReference>